<dbReference type="SMART" id="SM00345">
    <property type="entry name" value="HTH_GNTR"/>
    <property type="match status" value="1"/>
</dbReference>
<feature type="domain" description="HTH gntR-type" evidence="4">
    <location>
        <begin position="8"/>
        <end position="76"/>
    </location>
</feature>
<protein>
    <submittedName>
        <fullName evidence="5">GntR family transcriptional regulator</fullName>
    </submittedName>
</protein>
<dbReference type="InterPro" id="IPR011663">
    <property type="entry name" value="UTRA"/>
</dbReference>
<dbReference type="InterPro" id="IPR036388">
    <property type="entry name" value="WH-like_DNA-bd_sf"/>
</dbReference>
<proteinExistence type="predicted"/>
<dbReference type="PANTHER" id="PTHR44846">
    <property type="entry name" value="MANNOSYL-D-GLYCERATE TRANSPORT/METABOLISM SYSTEM REPRESSOR MNGR-RELATED"/>
    <property type="match status" value="1"/>
</dbReference>
<evidence type="ECO:0000256" key="1">
    <source>
        <dbReference type="ARBA" id="ARBA00023015"/>
    </source>
</evidence>
<dbReference type="Gene3D" id="3.40.1410.10">
    <property type="entry name" value="Chorismate lyase-like"/>
    <property type="match status" value="1"/>
</dbReference>
<dbReference type="SUPFAM" id="SSF64288">
    <property type="entry name" value="Chorismate lyase-like"/>
    <property type="match status" value="1"/>
</dbReference>
<keyword evidence="2" id="KW-0238">DNA-binding</keyword>
<dbReference type="SUPFAM" id="SSF46785">
    <property type="entry name" value="Winged helix' DNA-binding domain"/>
    <property type="match status" value="1"/>
</dbReference>
<dbReference type="Proteomes" id="UP000199584">
    <property type="component" value="Unassembled WGS sequence"/>
</dbReference>
<dbReference type="GO" id="GO:0003700">
    <property type="term" value="F:DNA-binding transcription factor activity"/>
    <property type="evidence" value="ECO:0007669"/>
    <property type="project" value="InterPro"/>
</dbReference>
<evidence type="ECO:0000256" key="2">
    <source>
        <dbReference type="ARBA" id="ARBA00023125"/>
    </source>
</evidence>
<keyword evidence="6" id="KW-1185">Reference proteome</keyword>
<dbReference type="PANTHER" id="PTHR44846:SF1">
    <property type="entry name" value="MANNOSYL-D-GLYCERATE TRANSPORT_METABOLISM SYSTEM REPRESSOR MNGR-RELATED"/>
    <property type="match status" value="1"/>
</dbReference>
<dbReference type="OrthoDB" id="457376at2"/>
<dbReference type="InterPro" id="IPR028978">
    <property type="entry name" value="Chorismate_lyase_/UTRA_dom_sf"/>
</dbReference>
<dbReference type="EMBL" id="FOYM01000053">
    <property type="protein sequence ID" value="SFR18127.1"/>
    <property type="molecule type" value="Genomic_DNA"/>
</dbReference>
<evidence type="ECO:0000259" key="4">
    <source>
        <dbReference type="PROSITE" id="PS50949"/>
    </source>
</evidence>
<dbReference type="Pfam" id="PF07702">
    <property type="entry name" value="UTRA"/>
    <property type="match status" value="1"/>
</dbReference>
<dbReference type="SMART" id="SM00866">
    <property type="entry name" value="UTRA"/>
    <property type="match status" value="1"/>
</dbReference>
<dbReference type="PRINTS" id="PR00035">
    <property type="entry name" value="HTHGNTR"/>
</dbReference>
<dbReference type="RefSeq" id="WP_092487811.1">
    <property type="nucleotide sequence ID" value="NZ_FOYM01000053.1"/>
</dbReference>
<dbReference type="AlphaFoldDB" id="A0A1I6EKH1"/>
<accession>A0A1I6EKH1</accession>
<evidence type="ECO:0000313" key="5">
    <source>
        <dbReference type="EMBL" id="SFR18127.1"/>
    </source>
</evidence>
<dbReference type="Pfam" id="PF00392">
    <property type="entry name" value="GntR"/>
    <property type="match status" value="1"/>
</dbReference>
<sequence>MLSHEKAIPLYLQLKELLKEQIKNGMLQPNDRLPSENELCKLYNVSRITVRQALAELVNEGLVYRSHGKGTFVANPRVEQELITVTPFDETLRRKGIKPSTVFLSHSLLPADFNLATLLAIPLETNTVHLRLLGLGDGEPLVLYNSYFPESIGSQMVELARDKARKGKSFSTYDLYNEISGVTPSMLTQSFEAIVADKEAAKMLDIKPGHPLLQVTTVVYTVEGRPTEYRIAAYRGEKYRFHITRPANHFVND</sequence>
<keyword evidence="1" id="KW-0805">Transcription regulation</keyword>
<evidence type="ECO:0000256" key="3">
    <source>
        <dbReference type="ARBA" id="ARBA00023163"/>
    </source>
</evidence>
<dbReference type="STRING" id="39060.SAMN05660706_1532"/>
<dbReference type="InterPro" id="IPR000524">
    <property type="entry name" value="Tscrpt_reg_HTH_GntR"/>
</dbReference>
<reference evidence="6" key="1">
    <citation type="submission" date="2016-10" db="EMBL/GenBank/DDBJ databases">
        <authorList>
            <person name="Varghese N."/>
            <person name="Submissions S."/>
        </authorList>
    </citation>
    <scope>NUCLEOTIDE SEQUENCE [LARGE SCALE GENOMIC DNA]</scope>
    <source>
        <strain evidence="6">DSM 3669</strain>
    </source>
</reference>
<dbReference type="GO" id="GO:0045892">
    <property type="term" value="P:negative regulation of DNA-templated transcription"/>
    <property type="evidence" value="ECO:0007669"/>
    <property type="project" value="TreeGrafter"/>
</dbReference>
<organism evidence="5 6">
    <name type="scientific">Desulfoscipio geothermicus DSM 3669</name>
    <dbReference type="NCBI Taxonomy" id="1121426"/>
    <lineage>
        <taxon>Bacteria</taxon>
        <taxon>Bacillati</taxon>
        <taxon>Bacillota</taxon>
        <taxon>Clostridia</taxon>
        <taxon>Eubacteriales</taxon>
        <taxon>Desulfallaceae</taxon>
        <taxon>Desulfoscipio</taxon>
    </lineage>
</organism>
<name>A0A1I6EKH1_9FIRM</name>
<dbReference type="GO" id="GO:0003677">
    <property type="term" value="F:DNA binding"/>
    <property type="evidence" value="ECO:0007669"/>
    <property type="project" value="UniProtKB-KW"/>
</dbReference>
<dbReference type="CDD" id="cd07377">
    <property type="entry name" value="WHTH_GntR"/>
    <property type="match status" value="1"/>
</dbReference>
<dbReference type="Gene3D" id="1.10.10.10">
    <property type="entry name" value="Winged helix-like DNA-binding domain superfamily/Winged helix DNA-binding domain"/>
    <property type="match status" value="1"/>
</dbReference>
<gene>
    <name evidence="5" type="ORF">SAMN05660706_1532</name>
</gene>
<dbReference type="InterPro" id="IPR050679">
    <property type="entry name" value="Bact_HTH_transcr_reg"/>
</dbReference>
<dbReference type="InterPro" id="IPR036390">
    <property type="entry name" value="WH_DNA-bd_sf"/>
</dbReference>
<dbReference type="PROSITE" id="PS50949">
    <property type="entry name" value="HTH_GNTR"/>
    <property type="match status" value="1"/>
</dbReference>
<dbReference type="FunFam" id="1.10.10.10:FF:000079">
    <property type="entry name" value="GntR family transcriptional regulator"/>
    <property type="match status" value="1"/>
</dbReference>
<evidence type="ECO:0000313" key="6">
    <source>
        <dbReference type="Proteomes" id="UP000199584"/>
    </source>
</evidence>
<keyword evidence="3" id="KW-0804">Transcription</keyword>